<keyword evidence="2" id="KW-0929">Antimicrobial</keyword>
<gene>
    <name evidence="5" type="ORF">RAK27_00640</name>
</gene>
<evidence type="ECO:0000256" key="3">
    <source>
        <dbReference type="ARBA" id="ARBA00023022"/>
    </source>
</evidence>
<evidence type="ECO:0000256" key="1">
    <source>
        <dbReference type="ARBA" id="ARBA00007999"/>
    </source>
</evidence>
<dbReference type="AlphaFoldDB" id="A0AAW9JNV2"/>
<dbReference type="GO" id="GO:0042742">
    <property type="term" value="P:defense response to bacterium"/>
    <property type="evidence" value="ECO:0007669"/>
    <property type="project" value="UniProtKB-KW"/>
</dbReference>
<dbReference type="Pfam" id="PF01721">
    <property type="entry name" value="Bacteriocin_II"/>
    <property type="match status" value="1"/>
</dbReference>
<dbReference type="RefSeq" id="WP_194320568.1">
    <property type="nucleotide sequence ID" value="NZ_CAJGUR010000009.1"/>
</dbReference>
<dbReference type="Proteomes" id="UP001290462">
    <property type="component" value="Unassembled WGS sequence"/>
</dbReference>
<evidence type="ECO:0000256" key="2">
    <source>
        <dbReference type="ARBA" id="ARBA00022529"/>
    </source>
</evidence>
<comment type="caution">
    <text evidence="5">The sequence shown here is derived from an EMBL/GenBank/DDBJ whole genome shotgun (WGS) entry which is preliminary data.</text>
</comment>
<evidence type="ECO:0000313" key="6">
    <source>
        <dbReference type="Proteomes" id="UP001290462"/>
    </source>
</evidence>
<dbReference type="GO" id="GO:0031640">
    <property type="term" value="P:killing of cells of another organism"/>
    <property type="evidence" value="ECO:0007669"/>
    <property type="project" value="UniProtKB-KW"/>
</dbReference>
<dbReference type="InterPro" id="IPR002633">
    <property type="entry name" value="Bacteriocin_IIa"/>
</dbReference>
<dbReference type="PROSITE" id="PS60030">
    <property type="entry name" value="BACTERIOCIN_IIA"/>
    <property type="match status" value="1"/>
</dbReference>
<dbReference type="Gene3D" id="1.20.5.130">
    <property type="match status" value="1"/>
</dbReference>
<evidence type="ECO:0000256" key="4">
    <source>
        <dbReference type="ARBA" id="ARBA00023048"/>
    </source>
</evidence>
<accession>A0AAW9JNV2</accession>
<proteinExistence type="inferred from homology"/>
<reference evidence="5" key="1">
    <citation type="submission" date="2023-08" db="EMBL/GenBank/DDBJ databases">
        <title>Genomic characterization of piscicolin 126 produced by Carnobacterium maltaromaticum CM22 strain isolated from salmon (Salmo salar).</title>
        <authorList>
            <person name="Gonzalez-Gragera E."/>
            <person name="Garcia-Lopez J.D."/>
            <person name="Teso-Perez C."/>
            <person name="Gimenez-Hernandez I."/>
            <person name="Peralta-Sanchez J.M."/>
            <person name="Valdivia E."/>
            <person name="Montalban-Lopez M."/>
            <person name="Martin-Platero A.M."/>
            <person name="Banos A."/>
            <person name="Martinez-Bueno M."/>
        </authorList>
    </citation>
    <scope>NUCLEOTIDE SEQUENCE</scope>
    <source>
        <strain evidence="5">CM22</strain>
    </source>
</reference>
<evidence type="ECO:0000313" key="5">
    <source>
        <dbReference type="EMBL" id="MDZ5757158.1"/>
    </source>
</evidence>
<sequence length="62" mass="6434">MKNVKELSVKEMQLTKGGKYYGNGLSCNKKGCTVDWGTAIGIIGNNAAANWATGGAAGWNKG</sequence>
<dbReference type="EMBL" id="JAVBVO010000001">
    <property type="protein sequence ID" value="MDZ5757158.1"/>
    <property type="molecule type" value="Genomic_DNA"/>
</dbReference>
<organism evidence="5 6">
    <name type="scientific">Carnobacterium maltaromaticum</name>
    <name type="common">Carnobacterium piscicola</name>
    <dbReference type="NCBI Taxonomy" id="2751"/>
    <lineage>
        <taxon>Bacteria</taxon>
        <taxon>Bacillati</taxon>
        <taxon>Bacillota</taxon>
        <taxon>Bacilli</taxon>
        <taxon>Lactobacillales</taxon>
        <taxon>Carnobacteriaceae</taxon>
        <taxon>Carnobacterium</taxon>
    </lineage>
</organism>
<keyword evidence="4" id="KW-0078">Bacteriocin</keyword>
<protein>
    <submittedName>
        <fullName evidence="5">Leucocin A/sakacin P family class II bacteriocin</fullName>
    </submittedName>
</protein>
<keyword evidence="3" id="KW-0044">Antibiotic</keyword>
<dbReference type="InterPro" id="IPR023388">
    <property type="entry name" value="Bacteriocin_IIa_dom_sf"/>
</dbReference>
<comment type="similarity">
    <text evidence="1">Belongs to the bacteriocin class IIA/YGNGV family.</text>
</comment>
<dbReference type="InterPro" id="IPR023384">
    <property type="entry name" value="Bacteriocin_IIa_CS"/>
</dbReference>
<name>A0AAW9JNV2_CARML</name>
<dbReference type="GO" id="GO:0005576">
    <property type="term" value="C:extracellular region"/>
    <property type="evidence" value="ECO:0007669"/>
    <property type="project" value="InterPro"/>
</dbReference>